<name>A0A0X8JDY5_ACTRD</name>
<dbReference type="GO" id="GO:0003677">
    <property type="term" value="F:DNA binding"/>
    <property type="evidence" value="ECO:0007669"/>
    <property type="project" value="InterPro"/>
</dbReference>
<sequence>MQTCYPLILTPVDMCATLTHIDGHQCVMVVLHPSRRFPMPVIRVFEPALCCNTGVCGPDLDQELVDFTAAVNALKAQGVDVHRANLASEPAQFAEHPVVVKFLQAAGSEGLPLTLVDDVTVLAGRYPRRDELERYAGLNPTKDAQPQGGCCGPQQEAPAASTGCCGQPATTSTVSGCC</sequence>
<dbReference type="AlphaFoldDB" id="A0A0X8JDY5"/>
<dbReference type="InterPro" id="IPR010712">
    <property type="entry name" value="Arsenical-R_ArsD"/>
</dbReference>
<accession>A0A0X8JDY5</accession>
<organism evidence="1 2">
    <name type="scientific">Actinomyces radicidentis</name>
    <dbReference type="NCBI Taxonomy" id="111015"/>
    <lineage>
        <taxon>Bacteria</taxon>
        <taxon>Bacillati</taxon>
        <taxon>Actinomycetota</taxon>
        <taxon>Actinomycetes</taxon>
        <taxon>Actinomycetales</taxon>
        <taxon>Actinomycetaceae</taxon>
        <taxon>Actinomyces</taxon>
    </lineage>
</organism>
<gene>
    <name evidence="1" type="ORF">AXF14_05100</name>
</gene>
<reference evidence="2" key="1">
    <citation type="submission" date="2016-02" db="EMBL/GenBank/DDBJ databases">
        <authorList>
            <person name="Holder M.E."/>
            <person name="Ajami N.J."/>
            <person name="Petrosino J.F."/>
        </authorList>
    </citation>
    <scope>NUCLEOTIDE SEQUENCE [LARGE SCALE GENOMIC DNA]</scope>
    <source>
        <strain evidence="2">CCUG 36733</strain>
    </source>
</reference>
<keyword evidence="2" id="KW-1185">Reference proteome</keyword>
<dbReference type="Pfam" id="PF06953">
    <property type="entry name" value="ArsD"/>
    <property type="match status" value="1"/>
</dbReference>
<evidence type="ECO:0000313" key="2">
    <source>
        <dbReference type="Proteomes" id="UP000065220"/>
    </source>
</evidence>
<dbReference type="EMBL" id="CP014228">
    <property type="protein sequence ID" value="AMD87084.1"/>
    <property type="molecule type" value="Genomic_DNA"/>
</dbReference>
<dbReference type="GO" id="GO:0046685">
    <property type="term" value="P:response to arsenic-containing substance"/>
    <property type="evidence" value="ECO:0007669"/>
    <property type="project" value="InterPro"/>
</dbReference>
<proteinExistence type="predicted"/>
<dbReference type="GO" id="GO:0045892">
    <property type="term" value="P:negative regulation of DNA-templated transcription"/>
    <property type="evidence" value="ECO:0007669"/>
    <property type="project" value="InterPro"/>
</dbReference>
<dbReference type="NCBIfam" id="NF033727">
    <property type="entry name" value="chaperon_ArsD"/>
    <property type="match status" value="1"/>
</dbReference>
<evidence type="ECO:0000313" key="1">
    <source>
        <dbReference type="EMBL" id="AMD87084.1"/>
    </source>
</evidence>
<protein>
    <submittedName>
        <fullName evidence="1">Transcriptional regulator</fullName>
    </submittedName>
</protein>
<dbReference type="STRING" id="111015.AXF14_05100"/>
<dbReference type="KEGG" id="ard:AXF14_05100"/>
<dbReference type="Gene3D" id="3.40.30.10">
    <property type="entry name" value="Glutaredoxin"/>
    <property type="match status" value="1"/>
</dbReference>
<dbReference type="Proteomes" id="UP000065220">
    <property type="component" value="Chromosome"/>
</dbReference>